<reference evidence="7 8" key="1">
    <citation type="submission" date="2018-08" db="EMBL/GenBank/DDBJ databases">
        <title>A genome reference for cultivated species of the human gut microbiota.</title>
        <authorList>
            <person name="Zou Y."/>
            <person name="Xue W."/>
            <person name="Luo G."/>
        </authorList>
    </citation>
    <scope>NUCLEOTIDE SEQUENCE [LARGE SCALE GENOMIC DNA]</scope>
    <source>
        <strain evidence="6 7">AF39-14AC</strain>
        <strain evidence="5 8">AM44-1AT</strain>
    </source>
</reference>
<dbReference type="Proteomes" id="UP000286181">
    <property type="component" value="Unassembled WGS sequence"/>
</dbReference>
<dbReference type="PROSITE" id="PS50893">
    <property type="entry name" value="ABC_TRANSPORTER_2"/>
    <property type="match status" value="1"/>
</dbReference>
<dbReference type="InterPro" id="IPR017871">
    <property type="entry name" value="ABC_transporter-like_CS"/>
</dbReference>
<organism evidence="5 8">
    <name type="scientific">Agathobacter rectalis</name>
    <dbReference type="NCBI Taxonomy" id="39491"/>
    <lineage>
        <taxon>Bacteria</taxon>
        <taxon>Bacillati</taxon>
        <taxon>Bacillota</taxon>
        <taxon>Clostridia</taxon>
        <taxon>Lachnospirales</taxon>
        <taxon>Lachnospiraceae</taxon>
        <taxon>Agathobacter</taxon>
    </lineage>
</organism>
<evidence type="ECO:0000313" key="7">
    <source>
        <dbReference type="Proteomes" id="UP000286181"/>
    </source>
</evidence>
<dbReference type="Proteomes" id="UP000286341">
    <property type="component" value="Unassembled WGS sequence"/>
</dbReference>
<dbReference type="EMBL" id="QROF01000008">
    <property type="protein sequence ID" value="RHL03726.1"/>
    <property type="molecule type" value="Genomic_DNA"/>
</dbReference>
<evidence type="ECO:0000256" key="3">
    <source>
        <dbReference type="ARBA" id="ARBA00022840"/>
    </source>
</evidence>
<evidence type="ECO:0000259" key="4">
    <source>
        <dbReference type="PROSITE" id="PS50893"/>
    </source>
</evidence>
<dbReference type="InterPro" id="IPR003439">
    <property type="entry name" value="ABC_transporter-like_ATP-bd"/>
</dbReference>
<dbReference type="GO" id="GO:0005524">
    <property type="term" value="F:ATP binding"/>
    <property type="evidence" value="ECO:0007669"/>
    <property type="project" value="UniProtKB-KW"/>
</dbReference>
<dbReference type="InterPro" id="IPR003593">
    <property type="entry name" value="AAA+_ATPase"/>
</dbReference>
<keyword evidence="2" id="KW-0547">Nucleotide-binding</keyword>
<protein>
    <submittedName>
        <fullName evidence="5">ATP-binding cassette domain-containing protein</fullName>
    </submittedName>
</protein>
<dbReference type="InterPro" id="IPR027417">
    <property type="entry name" value="P-loop_NTPase"/>
</dbReference>
<name>A0A413QR46_9FIRM</name>
<sequence>MKENVIELKNVRKEFVTTKHYPGFKGAVKGLFTKEKMRKIAVDDVSFEIKKGEIVGYIGSNGAGKSTTIKMMSGILTPTSGSCLVNGLEPYKERKKNAKNIGVVFGQRTQLWWDLPLSETYTVLKEIYEVSEQDFKERLDFFEQVLGLQEFIHNTVRTLSLGQRMRADLAAALLHNPKVLYLDEPTIGLDIVVKDKILQAIREINKKYSTTVILTTHDINDIEKLCQRIIIIDEGKKIYDDGLEHLKKDYGYNCTIYFEWKDRMEVSQECMLQNMDEKIEFIKQERGAQVHFSKKDFTIAEVIAKVMGIVEVRDVQIQETELTDIVKKIYQSGVRKGL</sequence>
<keyword evidence="1" id="KW-0813">Transport</keyword>
<dbReference type="AlphaFoldDB" id="A0A413QR46"/>
<dbReference type="PROSITE" id="PS00211">
    <property type="entry name" value="ABC_TRANSPORTER_1"/>
    <property type="match status" value="1"/>
</dbReference>
<dbReference type="PANTHER" id="PTHR42711">
    <property type="entry name" value="ABC TRANSPORTER ATP-BINDING PROTEIN"/>
    <property type="match status" value="1"/>
</dbReference>
<evidence type="ECO:0000313" key="6">
    <source>
        <dbReference type="EMBL" id="RHL03726.1"/>
    </source>
</evidence>
<dbReference type="GO" id="GO:0016887">
    <property type="term" value="F:ATP hydrolysis activity"/>
    <property type="evidence" value="ECO:0007669"/>
    <property type="project" value="InterPro"/>
</dbReference>
<accession>A0A413QR46</accession>
<keyword evidence="3 5" id="KW-0067">ATP-binding</keyword>
<dbReference type="InterPro" id="IPR050763">
    <property type="entry name" value="ABC_transporter_ATP-binding"/>
</dbReference>
<feature type="domain" description="ABC transporter" evidence="4">
    <location>
        <begin position="6"/>
        <end position="259"/>
    </location>
</feature>
<dbReference type="Gene3D" id="3.40.50.300">
    <property type="entry name" value="P-loop containing nucleotide triphosphate hydrolases"/>
    <property type="match status" value="1"/>
</dbReference>
<dbReference type="SMART" id="SM00382">
    <property type="entry name" value="AAA"/>
    <property type="match status" value="1"/>
</dbReference>
<dbReference type="EMBL" id="QSFB01000031">
    <property type="protein sequence ID" value="RHA09399.1"/>
    <property type="molecule type" value="Genomic_DNA"/>
</dbReference>
<dbReference type="SUPFAM" id="SSF52540">
    <property type="entry name" value="P-loop containing nucleoside triphosphate hydrolases"/>
    <property type="match status" value="1"/>
</dbReference>
<gene>
    <name evidence="6" type="ORF">DW038_10200</name>
    <name evidence="5" type="ORF">DW948_14290</name>
</gene>
<evidence type="ECO:0000256" key="1">
    <source>
        <dbReference type="ARBA" id="ARBA00022448"/>
    </source>
</evidence>
<evidence type="ECO:0000256" key="2">
    <source>
        <dbReference type="ARBA" id="ARBA00022741"/>
    </source>
</evidence>
<dbReference type="Pfam" id="PF00005">
    <property type="entry name" value="ABC_tran"/>
    <property type="match status" value="1"/>
</dbReference>
<proteinExistence type="predicted"/>
<evidence type="ECO:0000313" key="8">
    <source>
        <dbReference type="Proteomes" id="UP000286341"/>
    </source>
</evidence>
<comment type="caution">
    <text evidence="5">The sequence shown here is derived from an EMBL/GenBank/DDBJ whole genome shotgun (WGS) entry which is preliminary data.</text>
</comment>
<dbReference type="RefSeq" id="WP_118343014.1">
    <property type="nucleotide sequence ID" value="NZ_QROF01000008.1"/>
</dbReference>
<evidence type="ECO:0000313" key="5">
    <source>
        <dbReference type="EMBL" id="RHA09399.1"/>
    </source>
</evidence>
<dbReference type="PANTHER" id="PTHR42711:SF1">
    <property type="entry name" value="ABC-TRANSPORT PROTEIN, ATP-BINDING COMPONENT"/>
    <property type="match status" value="1"/>
</dbReference>